<dbReference type="InterPro" id="IPR058031">
    <property type="entry name" value="AAA_lid_NorR"/>
</dbReference>
<dbReference type="PROSITE" id="PS00676">
    <property type="entry name" value="SIGMA54_INTERACT_2"/>
    <property type="match status" value="1"/>
</dbReference>
<evidence type="ECO:0000313" key="9">
    <source>
        <dbReference type="EMBL" id="SEI90921.1"/>
    </source>
</evidence>
<dbReference type="SMART" id="SM00382">
    <property type="entry name" value="AAA"/>
    <property type="match status" value="1"/>
</dbReference>
<dbReference type="PROSITE" id="PS00675">
    <property type="entry name" value="SIGMA54_INTERACT_1"/>
    <property type="match status" value="1"/>
</dbReference>
<evidence type="ECO:0000256" key="4">
    <source>
        <dbReference type="ARBA" id="ARBA00023125"/>
    </source>
</evidence>
<evidence type="ECO:0000313" key="10">
    <source>
        <dbReference type="Proteomes" id="UP000199250"/>
    </source>
</evidence>
<keyword evidence="2" id="KW-0067">ATP-binding</keyword>
<dbReference type="PROSITE" id="PS00688">
    <property type="entry name" value="SIGMA54_INTERACT_3"/>
    <property type="match status" value="1"/>
</dbReference>
<dbReference type="Pfam" id="PF00072">
    <property type="entry name" value="Response_reg"/>
    <property type="match status" value="1"/>
</dbReference>
<dbReference type="InterPro" id="IPR025943">
    <property type="entry name" value="Sigma_54_int_dom_ATP-bd_2"/>
</dbReference>
<accession>A0A1H6UF20</accession>
<dbReference type="AlphaFoldDB" id="A0A1H6UF20"/>
<dbReference type="Pfam" id="PF00158">
    <property type="entry name" value="Sigma54_activat"/>
    <property type="match status" value="1"/>
</dbReference>
<dbReference type="InterPro" id="IPR001789">
    <property type="entry name" value="Sig_transdc_resp-reg_receiver"/>
</dbReference>
<dbReference type="FunFam" id="3.40.50.300:FF:000006">
    <property type="entry name" value="DNA-binding transcriptional regulator NtrC"/>
    <property type="match status" value="1"/>
</dbReference>
<keyword evidence="6" id="KW-0597">Phosphoprotein</keyword>
<dbReference type="SUPFAM" id="SSF52172">
    <property type="entry name" value="CheY-like"/>
    <property type="match status" value="1"/>
</dbReference>
<sequence>MPHILIVEDEAIIRSALRRLLERNQYQVSEAGSVQEARDNYSIPGFDLVISDLRLPGAPGTELIRLAEGTPVLIMTSYASLRSAVDSMKMGAMDYIAKPFDHDEMLQAVARILSERRRTPAEATSGGPAAQAPAPAEGEIGIIGSCPAMRDLFGKIRKVAPTDSTVLIQGESGTGKELVARALHNLSKRAKAPLISVNCAAIPETLIESELFGHEKGAFTGAIAGRTGLVEAADGGTLFLDEIGELPLEAQARLLRVLQEGEIRRVGSVQSQKVDVRLIAATHRDLKGLSKIGQFREDLFYRLNVIALKLPALRERDGDVLEIARAFLKRQSRRMERGEMHFSPEAERAICQYAWPGNVRELENAIERAVILCEGLSIPADLLGIDIELEDLEDEDFAEHPGPDVDTSHEPTEDLSLEDYFQHFVLEHQDHMTETELARKLGISRKCLWERRQRLGIPRRKSSAPSSS</sequence>
<keyword evidence="4" id="KW-0238">DNA-binding</keyword>
<dbReference type="SUPFAM" id="SSF52540">
    <property type="entry name" value="P-loop containing nucleoside triphosphate hydrolases"/>
    <property type="match status" value="1"/>
</dbReference>
<keyword evidence="1" id="KW-0547">Nucleotide-binding</keyword>
<dbReference type="GO" id="GO:0003677">
    <property type="term" value="F:DNA binding"/>
    <property type="evidence" value="ECO:0007669"/>
    <property type="project" value="UniProtKB-KW"/>
</dbReference>
<dbReference type="OrthoDB" id="9804019at2"/>
<name>A0A1H6UF20_9GAMM</name>
<evidence type="ECO:0000259" key="7">
    <source>
        <dbReference type="PROSITE" id="PS50045"/>
    </source>
</evidence>
<dbReference type="InterPro" id="IPR011006">
    <property type="entry name" value="CheY-like_superfamily"/>
</dbReference>
<keyword evidence="5" id="KW-0804">Transcription</keyword>
<dbReference type="Proteomes" id="UP000199250">
    <property type="component" value="Unassembled WGS sequence"/>
</dbReference>
<dbReference type="PANTHER" id="PTHR32071:SF117">
    <property type="entry name" value="PTS-DEPENDENT DIHYDROXYACETONE KINASE OPERON REGULATORY PROTEIN-RELATED"/>
    <property type="match status" value="1"/>
</dbReference>
<dbReference type="PROSITE" id="PS50045">
    <property type="entry name" value="SIGMA54_INTERACT_4"/>
    <property type="match status" value="1"/>
</dbReference>
<dbReference type="GO" id="GO:0006355">
    <property type="term" value="P:regulation of DNA-templated transcription"/>
    <property type="evidence" value="ECO:0007669"/>
    <property type="project" value="InterPro"/>
</dbReference>
<protein>
    <submittedName>
        <fullName evidence="9">Two-component response regulator CbrB</fullName>
    </submittedName>
</protein>
<dbReference type="InterPro" id="IPR002078">
    <property type="entry name" value="Sigma_54_int"/>
</dbReference>
<dbReference type="CDD" id="cd00156">
    <property type="entry name" value="REC"/>
    <property type="match status" value="1"/>
</dbReference>
<feature type="domain" description="Sigma-54 factor interaction" evidence="7">
    <location>
        <begin position="142"/>
        <end position="371"/>
    </location>
</feature>
<feature type="domain" description="Response regulatory" evidence="8">
    <location>
        <begin position="3"/>
        <end position="113"/>
    </location>
</feature>
<dbReference type="GO" id="GO:0005524">
    <property type="term" value="F:ATP binding"/>
    <property type="evidence" value="ECO:0007669"/>
    <property type="project" value="UniProtKB-KW"/>
</dbReference>
<dbReference type="EMBL" id="FNYQ01000030">
    <property type="protein sequence ID" value="SEI90921.1"/>
    <property type="molecule type" value="Genomic_DNA"/>
</dbReference>
<dbReference type="SMART" id="SM00448">
    <property type="entry name" value="REC"/>
    <property type="match status" value="1"/>
</dbReference>
<keyword evidence="3" id="KW-0805">Transcription regulation</keyword>
<dbReference type="Gene3D" id="1.10.8.60">
    <property type="match status" value="1"/>
</dbReference>
<dbReference type="InterPro" id="IPR025944">
    <property type="entry name" value="Sigma_54_int_dom_CS"/>
</dbReference>
<organism evidence="9 10">
    <name type="scientific">Azotobacter beijerinckii</name>
    <dbReference type="NCBI Taxonomy" id="170623"/>
    <lineage>
        <taxon>Bacteria</taxon>
        <taxon>Pseudomonadati</taxon>
        <taxon>Pseudomonadota</taxon>
        <taxon>Gammaproteobacteria</taxon>
        <taxon>Pseudomonadales</taxon>
        <taxon>Pseudomonadaceae</taxon>
        <taxon>Azotobacter</taxon>
    </lineage>
</organism>
<dbReference type="PROSITE" id="PS50110">
    <property type="entry name" value="RESPONSE_REGULATORY"/>
    <property type="match status" value="1"/>
</dbReference>
<dbReference type="Gene3D" id="3.40.50.300">
    <property type="entry name" value="P-loop containing nucleotide triphosphate hydrolases"/>
    <property type="match status" value="1"/>
</dbReference>
<dbReference type="InterPro" id="IPR027417">
    <property type="entry name" value="P-loop_NTPase"/>
</dbReference>
<feature type="modified residue" description="4-aspartylphosphate" evidence="6">
    <location>
        <position position="52"/>
    </location>
</feature>
<dbReference type="Gene3D" id="3.40.50.2300">
    <property type="match status" value="1"/>
</dbReference>
<proteinExistence type="predicted"/>
<dbReference type="GO" id="GO:0000160">
    <property type="term" value="P:phosphorelay signal transduction system"/>
    <property type="evidence" value="ECO:0007669"/>
    <property type="project" value="InterPro"/>
</dbReference>
<dbReference type="RefSeq" id="WP_090731427.1">
    <property type="nucleotide sequence ID" value="NZ_FNYQ01000030.1"/>
</dbReference>
<evidence type="ECO:0000256" key="5">
    <source>
        <dbReference type="ARBA" id="ARBA00023163"/>
    </source>
</evidence>
<dbReference type="InterPro" id="IPR003593">
    <property type="entry name" value="AAA+_ATPase"/>
</dbReference>
<evidence type="ECO:0000256" key="2">
    <source>
        <dbReference type="ARBA" id="ARBA00022840"/>
    </source>
</evidence>
<dbReference type="Pfam" id="PF25601">
    <property type="entry name" value="AAA_lid_14"/>
    <property type="match status" value="1"/>
</dbReference>
<reference evidence="9 10" key="1">
    <citation type="submission" date="2016-10" db="EMBL/GenBank/DDBJ databases">
        <authorList>
            <person name="de Groot N.N."/>
        </authorList>
    </citation>
    <scope>NUCLEOTIDE SEQUENCE [LARGE SCALE GENOMIC DNA]</scope>
    <source>
        <strain evidence="9 10">DSM 373</strain>
    </source>
</reference>
<evidence type="ECO:0000256" key="1">
    <source>
        <dbReference type="ARBA" id="ARBA00022741"/>
    </source>
</evidence>
<evidence type="ECO:0000256" key="6">
    <source>
        <dbReference type="PROSITE-ProRule" id="PRU00169"/>
    </source>
</evidence>
<gene>
    <name evidence="9" type="ORF">SAMN04244572_02071</name>
</gene>
<dbReference type="CDD" id="cd00009">
    <property type="entry name" value="AAA"/>
    <property type="match status" value="1"/>
</dbReference>
<evidence type="ECO:0000256" key="3">
    <source>
        <dbReference type="ARBA" id="ARBA00023015"/>
    </source>
</evidence>
<dbReference type="InterPro" id="IPR025662">
    <property type="entry name" value="Sigma_54_int_dom_ATP-bd_1"/>
</dbReference>
<dbReference type="PANTHER" id="PTHR32071">
    <property type="entry name" value="TRANSCRIPTIONAL REGULATORY PROTEIN"/>
    <property type="match status" value="1"/>
</dbReference>
<evidence type="ECO:0000259" key="8">
    <source>
        <dbReference type="PROSITE" id="PS50110"/>
    </source>
</evidence>